<dbReference type="Gene3D" id="3.40.30.10">
    <property type="entry name" value="Glutaredoxin"/>
    <property type="match status" value="1"/>
</dbReference>
<keyword evidence="2" id="KW-0813">Transport</keyword>
<dbReference type="SUPFAM" id="SSF52833">
    <property type="entry name" value="Thioredoxin-like"/>
    <property type="match status" value="1"/>
</dbReference>
<evidence type="ECO:0000256" key="4">
    <source>
        <dbReference type="ARBA" id="ARBA00023157"/>
    </source>
</evidence>
<dbReference type="PANTHER" id="PTHR46679">
    <property type="match status" value="1"/>
</dbReference>
<dbReference type="GO" id="GO:0015035">
    <property type="term" value="F:protein-disulfide reductase activity"/>
    <property type="evidence" value="ECO:0007669"/>
    <property type="project" value="TreeGrafter"/>
</dbReference>
<reference evidence="7" key="1">
    <citation type="submission" date="2023-10" db="EMBL/GenBank/DDBJ databases">
        <title>Genome assembly of Pristionchus species.</title>
        <authorList>
            <person name="Yoshida K."/>
            <person name="Sommer R.J."/>
        </authorList>
    </citation>
    <scope>NUCLEOTIDE SEQUENCE</scope>
    <source>
        <strain evidence="7">RS0144</strain>
    </source>
</reference>
<keyword evidence="4" id="KW-1015">Disulfide bond</keyword>
<dbReference type="GO" id="GO:0005739">
    <property type="term" value="C:mitochondrion"/>
    <property type="evidence" value="ECO:0007669"/>
    <property type="project" value="TreeGrafter"/>
</dbReference>
<evidence type="ECO:0000256" key="1">
    <source>
        <dbReference type="ARBA" id="ARBA00007787"/>
    </source>
</evidence>
<dbReference type="EMBL" id="BTSX01000003">
    <property type="protein sequence ID" value="GMS89533.1"/>
    <property type="molecule type" value="Genomic_DNA"/>
</dbReference>
<dbReference type="InterPro" id="IPR036249">
    <property type="entry name" value="Thioredoxin-like_sf"/>
</dbReference>
<dbReference type="AlphaFoldDB" id="A0AAV5T9P0"/>
<comment type="caution">
    <text evidence="7">The sequence shown here is derived from an EMBL/GenBank/DDBJ whole genome shotgun (WGS) entry which is preliminary data.</text>
</comment>
<evidence type="ECO:0000259" key="6">
    <source>
        <dbReference type="Pfam" id="PF00462"/>
    </source>
</evidence>
<sequence>MIYSKNSCGFCTKAKELLKEAKVDYKECDLDELKRRKPDEYLPYVNGLVYTSRMTAVPQIFICGKFIGGYTELKNLVEAKKLLEKIEECTGENARMWN</sequence>
<dbReference type="Pfam" id="PF00462">
    <property type="entry name" value="Glutaredoxin"/>
    <property type="match status" value="1"/>
</dbReference>
<proteinExistence type="inferred from homology"/>
<dbReference type="PANTHER" id="PTHR46679:SF1">
    <property type="entry name" value="GLUTAREDOXIN-2, MITOCHONDRIAL"/>
    <property type="match status" value="1"/>
</dbReference>
<feature type="domain" description="Glutaredoxin" evidence="6">
    <location>
        <begin position="1"/>
        <end position="67"/>
    </location>
</feature>
<evidence type="ECO:0000313" key="8">
    <source>
        <dbReference type="Proteomes" id="UP001432027"/>
    </source>
</evidence>
<evidence type="ECO:0000256" key="2">
    <source>
        <dbReference type="ARBA" id="ARBA00022448"/>
    </source>
</evidence>
<organism evidence="7 8">
    <name type="scientific">Pristionchus entomophagus</name>
    <dbReference type="NCBI Taxonomy" id="358040"/>
    <lineage>
        <taxon>Eukaryota</taxon>
        <taxon>Metazoa</taxon>
        <taxon>Ecdysozoa</taxon>
        <taxon>Nematoda</taxon>
        <taxon>Chromadorea</taxon>
        <taxon>Rhabditida</taxon>
        <taxon>Rhabditina</taxon>
        <taxon>Diplogasteromorpha</taxon>
        <taxon>Diplogasteroidea</taxon>
        <taxon>Neodiplogasteridae</taxon>
        <taxon>Pristionchus</taxon>
    </lineage>
</organism>
<protein>
    <recommendedName>
        <fullName evidence="6">Glutaredoxin domain-containing protein</fullName>
    </recommendedName>
</protein>
<gene>
    <name evidence="7" type="ORF">PENTCL1PPCAC_11708</name>
</gene>
<evidence type="ECO:0000256" key="3">
    <source>
        <dbReference type="ARBA" id="ARBA00022982"/>
    </source>
</evidence>
<name>A0AAV5T9P0_9BILA</name>
<dbReference type="Proteomes" id="UP001432027">
    <property type="component" value="Unassembled WGS sequence"/>
</dbReference>
<feature type="non-terminal residue" evidence="7">
    <location>
        <position position="98"/>
    </location>
</feature>
<accession>A0AAV5T9P0</accession>
<dbReference type="CDD" id="cd02066">
    <property type="entry name" value="GRX_family"/>
    <property type="match status" value="1"/>
</dbReference>
<keyword evidence="3" id="KW-0249">Electron transport</keyword>
<comment type="similarity">
    <text evidence="1">Belongs to the glutaredoxin family.</text>
</comment>
<dbReference type="PROSITE" id="PS51354">
    <property type="entry name" value="GLUTAREDOXIN_2"/>
    <property type="match status" value="1"/>
</dbReference>
<keyword evidence="5" id="KW-0676">Redox-active center</keyword>
<dbReference type="InterPro" id="IPR002109">
    <property type="entry name" value="Glutaredoxin"/>
</dbReference>
<keyword evidence="8" id="KW-1185">Reference proteome</keyword>
<evidence type="ECO:0000256" key="5">
    <source>
        <dbReference type="ARBA" id="ARBA00023284"/>
    </source>
</evidence>
<evidence type="ECO:0000313" key="7">
    <source>
        <dbReference type="EMBL" id="GMS89533.1"/>
    </source>
</evidence>